<keyword evidence="9" id="KW-0333">Golgi apparatus</keyword>
<reference evidence="13" key="1">
    <citation type="submission" date="2021-01" db="EMBL/GenBank/DDBJ databases">
        <authorList>
            <person name="Corre E."/>
            <person name="Pelletier E."/>
            <person name="Niang G."/>
            <person name="Scheremetjew M."/>
            <person name="Finn R."/>
            <person name="Kale V."/>
            <person name="Holt S."/>
            <person name="Cochrane G."/>
            <person name="Meng A."/>
            <person name="Brown T."/>
            <person name="Cohen L."/>
        </authorList>
    </citation>
    <scope>NUCLEOTIDE SEQUENCE</scope>
    <source>
        <strain evidence="13">PLY429</strain>
    </source>
</reference>
<evidence type="ECO:0000313" key="13">
    <source>
        <dbReference type="EMBL" id="CAD9215139.1"/>
    </source>
</evidence>
<feature type="transmembrane region" description="Helical" evidence="12">
    <location>
        <begin position="194"/>
        <end position="215"/>
    </location>
</feature>
<dbReference type="EMBL" id="HBGG01033201">
    <property type="protein sequence ID" value="CAD9215139.1"/>
    <property type="molecule type" value="Transcribed_RNA"/>
</dbReference>
<evidence type="ECO:0000256" key="2">
    <source>
        <dbReference type="ARBA" id="ARBA00004653"/>
    </source>
</evidence>
<dbReference type="GO" id="GO:0015031">
    <property type="term" value="P:protein transport"/>
    <property type="evidence" value="ECO:0007669"/>
    <property type="project" value="UniProtKB-KW"/>
</dbReference>
<dbReference type="GO" id="GO:0006888">
    <property type="term" value="P:endoplasmic reticulum to Golgi vesicle-mediated transport"/>
    <property type="evidence" value="ECO:0007669"/>
    <property type="project" value="InterPro"/>
</dbReference>
<evidence type="ECO:0000256" key="5">
    <source>
        <dbReference type="ARBA" id="ARBA00022692"/>
    </source>
</evidence>
<evidence type="ECO:0000256" key="1">
    <source>
        <dbReference type="ARBA" id="ARBA00004477"/>
    </source>
</evidence>
<evidence type="ECO:0000256" key="7">
    <source>
        <dbReference type="ARBA" id="ARBA00022927"/>
    </source>
</evidence>
<feature type="transmembrane region" description="Helical" evidence="12">
    <location>
        <begin position="285"/>
        <end position="303"/>
    </location>
</feature>
<dbReference type="AlphaFoldDB" id="A0A7S1X8F4"/>
<evidence type="ECO:0000256" key="4">
    <source>
        <dbReference type="ARBA" id="ARBA00022448"/>
    </source>
</evidence>
<evidence type="ECO:0000256" key="6">
    <source>
        <dbReference type="ARBA" id="ARBA00022824"/>
    </source>
</evidence>
<keyword evidence="5 12" id="KW-0812">Transmembrane</keyword>
<protein>
    <submittedName>
        <fullName evidence="13">Uncharacterized protein</fullName>
    </submittedName>
</protein>
<comment type="similarity">
    <text evidence="3">Belongs to the YIF1 family.</text>
</comment>
<dbReference type="GO" id="GO:0030134">
    <property type="term" value="C:COPII-coated ER to Golgi transport vesicle"/>
    <property type="evidence" value="ECO:0007669"/>
    <property type="project" value="TreeGrafter"/>
</dbReference>
<gene>
    <name evidence="13" type="ORF">TCHU04912_LOCUS17379</name>
</gene>
<evidence type="ECO:0000256" key="11">
    <source>
        <dbReference type="SAM" id="MobiDB-lite"/>
    </source>
</evidence>
<proteinExistence type="inferred from homology"/>
<feature type="region of interest" description="Disordered" evidence="11">
    <location>
        <begin position="1"/>
        <end position="39"/>
    </location>
</feature>
<feature type="transmembrane region" description="Helical" evidence="12">
    <location>
        <begin position="227"/>
        <end position="247"/>
    </location>
</feature>
<evidence type="ECO:0000256" key="10">
    <source>
        <dbReference type="ARBA" id="ARBA00023136"/>
    </source>
</evidence>
<keyword evidence="6" id="KW-0256">Endoplasmic reticulum</keyword>
<comment type="subcellular location">
    <subcellularLocation>
        <location evidence="1">Endoplasmic reticulum membrane</location>
        <topology evidence="1">Multi-pass membrane protein</topology>
    </subcellularLocation>
    <subcellularLocation>
        <location evidence="2">Golgi apparatus membrane</location>
        <topology evidence="2">Multi-pass membrane protein</topology>
    </subcellularLocation>
</comment>
<dbReference type="GO" id="GO:0005793">
    <property type="term" value="C:endoplasmic reticulum-Golgi intermediate compartment"/>
    <property type="evidence" value="ECO:0007669"/>
    <property type="project" value="TreeGrafter"/>
</dbReference>
<keyword evidence="4" id="KW-0813">Transport</keyword>
<accession>A0A7S1X8F4</accession>
<dbReference type="GO" id="GO:0000139">
    <property type="term" value="C:Golgi membrane"/>
    <property type="evidence" value="ECO:0007669"/>
    <property type="project" value="UniProtKB-SubCell"/>
</dbReference>
<name>A0A7S1X8F4_9CHLO</name>
<evidence type="ECO:0000256" key="3">
    <source>
        <dbReference type="ARBA" id="ARBA00009727"/>
    </source>
</evidence>
<dbReference type="InterPro" id="IPR005578">
    <property type="entry name" value="Yif1_fam"/>
</dbReference>
<evidence type="ECO:0000256" key="12">
    <source>
        <dbReference type="SAM" id="Phobius"/>
    </source>
</evidence>
<evidence type="ECO:0000256" key="9">
    <source>
        <dbReference type="ARBA" id="ARBA00023034"/>
    </source>
</evidence>
<dbReference type="PANTHER" id="PTHR14083:SF0">
    <property type="entry name" value="YIP1D-INTERACTING FACTOR 1, ISOFORM C"/>
    <property type="match status" value="1"/>
</dbReference>
<keyword evidence="7" id="KW-0653">Protein transport</keyword>
<dbReference type="Pfam" id="PF03878">
    <property type="entry name" value="YIF1"/>
    <property type="match status" value="1"/>
</dbReference>
<evidence type="ECO:0000256" key="8">
    <source>
        <dbReference type="ARBA" id="ARBA00022989"/>
    </source>
</evidence>
<sequence>MSAPPSIGQPQSAPWGYADSEGQAPAGVPPMFAYSQAPQGQPFVGQAPPGAAPPMNPYGVQPQDGMAGAHSFVAQPQVHHTLPGVGGPEGGAAAGPPGGGLTGDPFSGMMASTTLQYAYGNIQRGQQFFQSKMGVLSGGTMFHLFNVTSEYVKRKLLLLFTPYLKKWDYTRHPEQVAGGQKYVAPRHDVNAPDLYIPFMALFTYCLIVSALKTHAGAFTPETMYNTAWYALVTWVLEFVLLKAVLYMLGIASYVPWLELASYSGYMFTSLSVTLLIGAIGGSTSYYIMWAYSSVCMAVFLVRTMKRIIFHEVRQYGVDRTMHNYLLLGVAAAQFPLGLWMGHV</sequence>
<dbReference type="PANTHER" id="PTHR14083">
    <property type="entry name" value="YIP1 INTERACTING FACTOR HOMOLOG YIF1 PROTEIN"/>
    <property type="match status" value="1"/>
</dbReference>
<keyword evidence="10 12" id="KW-0472">Membrane</keyword>
<keyword evidence="8 12" id="KW-1133">Transmembrane helix</keyword>
<feature type="transmembrane region" description="Helical" evidence="12">
    <location>
        <begin position="324"/>
        <end position="342"/>
    </location>
</feature>
<organism evidence="13">
    <name type="scientific">Tetraselmis chuii</name>
    <dbReference type="NCBI Taxonomy" id="63592"/>
    <lineage>
        <taxon>Eukaryota</taxon>
        <taxon>Viridiplantae</taxon>
        <taxon>Chlorophyta</taxon>
        <taxon>core chlorophytes</taxon>
        <taxon>Chlorodendrophyceae</taxon>
        <taxon>Chlorodendrales</taxon>
        <taxon>Chlorodendraceae</taxon>
        <taxon>Tetraselmis</taxon>
    </lineage>
</organism>
<dbReference type="GO" id="GO:0005789">
    <property type="term" value="C:endoplasmic reticulum membrane"/>
    <property type="evidence" value="ECO:0007669"/>
    <property type="project" value="UniProtKB-SubCell"/>
</dbReference>